<dbReference type="AlphaFoldDB" id="A0A3P3UCU0"/>
<evidence type="ECO:0000256" key="4">
    <source>
        <dbReference type="ARBA" id="ARBA00023141"/>
    </source>
</evidence>
<feature type="domain" description="Glycosyl transferase family 3" evidence="6">
    <location>
        <begin position="65"/>
        <end position="246"/>
    </location>
</feature>
<gene>
    <name evidence="7" type="ORF">EHV15_06015</name>
</gene>
<dbReference type="Proteomes" id="UP000267017">
    <property type="component" value="Unassembled WGS sequence"/>
</dbReference>
<evidence type="ECO:0000313" key="8">
    <source>
        <dbReference type="Proteomes" id="UP000267017"/>
    </source>
</evidence>
<keyword evidence="4" id="KW-0057">Aromatic amino acid biosynthesis</keyword>
<evidence type="ECO:0000256" key="3">
    <source>
        <dbReference type="ARBA" id="ARBA00022822"/>
    </source>
</evidence>
<name>A0A3P3UCU0_9BACL</name>
<proteinExistence type="predicted"/>
<evidence type="ECO:0000259" key="6">
    <source>
        <dbReference type="Pfam" id="PF00591"/>
    </source>
</evidence>
<keyword evidence="3" id="KW-0822">Tryptophan biosynthesis</keyword>
<evidence type="ECO:0000256" key="5">
    <source>
        <dbReference type="SAM" id="MobiDB-lite"/>
    </source>
</evidence>
<dbReference type="EMBL" id="RRCN01000001">
    <property type="protein sequence ID" value="RRJ67426.1"/>
    <property type="molecule type" value="Genomic_DNA"/>
</dbReference>
<dbReference type="Gene3D" id="3.40.1030.10">
    <property type="entry name" value="Nucleoside phosphorylase/phosphoribosyltransferase catalytic domain"/>
    <property type="match status" value="1"/>
</dbReference>
<dbReference type="GO" id="GO:0000162">
    <property type="term" value="P:L-tryptophan biosynthetic process"/>
    <property type="evidence" value="ECO:0007669"/>
    <property type="project" value="UniProtKB-KW"/>
</dbReference>
<reference evidence="7 8" key="1">
    <citation type="submission" date="2018-11" db="EMBL/GenBank/DDBJ databases">
        <title>Genome sequencing of Paenibacillus sp. KCOM 3021 (= ChDC PVNT-B20).</title>
        <authorList>
            <person name="Kook J.-K."/>
            <person name="Park S.-N."/>
            <person name="Lim Y.K."/>
        </authorList>
    </citation>
    <scope>NUCLEOTIDE SEQUENCE [LARGE SCALE GENOMIC DNA]</scope>
    <source>
        <strain evidence="7 8">KCOM 3021</strain>
    </source>
</reference>
<evidence type="ECO:0000256" key="1">
    <source>
        <dbReference type="ARBA" id="ARBA00022676"/>
    </source>
</evidence>
<evidence type="ECO:0000256" key="2">
    <source>
        <dbReference type="ARBA" id="ARBA00022679"/>
    </source>
</evidence>
<dbReference type="Pfam" id="PF00591">
    <property type="entry name" value="Glycos_transf_3"/>
    <property type="match status" value="1"/>
</dbReference>
<dbReference type="SUPFAM" id="SSF52418">
    <property type="entry name" value="Nucleoside phosphorylase/phosphoribosyltransferase catalytic domain"/>
    <property type="match status" value="1"/>
</dbReference>
<dbReference type="PANTHER" id="PTHR43285">
    <property type="entry name" value="ANTHRANILATE PHOSPHORIBOSYLTRANSFERASE"/>
    <property type="match status" value="1"/>
</dbReference>
<dbReference type="InterPro" id="IPR035902">
    <property type="entry name" value="Nuc_phospho_transferase"/>
</dbReference>
<dbReference type="PANTHER" id="PTHR43285:SF2">
    <property type="entry name" value="ANTHRANILATE PHOSPHORIBOSYLTRANSFERASE"/>
    <property type="match status" value="1"/>
</dbReference>
<accession>A0A3P3UCU0</accession>
<dbReference type="InterPro" id="IPR005940">
    <property type="entry name" value="Anthranilate_Pribosyl_Tfrase"/>
</dbReference>
<sequence>MGIHAEKMEPAGAARPGGTAEAAGVRPGGAVEAAEVRLGGAVEAARVRPASAAEVAEVRPGGAVAAARVRFVPAEIWCPPLARLRPIREELGLRSILNTIEKLLDFSQSPYLVYGVYHNTVFDRMAQLIQELDYRRALIVQGTQGSEDLFIDRPTRTYVVDQGTAKLHVIDPETYGLDTPLPETNTPWSAQQQLRVTEAVLRGEAHPAFVNQVLLNGAVRLELTGRAGSVEEGVYTCKALLDSGAAWDVYRRWQEAMRLTQTAAAERTQISRKA</sequence>
<feature type="region of interest" description="Disordered" evidence="5">
    <location>
        <begin position="1"/>
        <end position="26"/>
    </location>
</feature>
<comment type="caution">
    <text evidence="7">The sequence shown here is derived from an EMBL/GenBank/DDBJ whole genome shotgun (WGS) entry which is preliminary data.</text>
</comment>
<dbReference type="GO" id="GO:0005829">
    <property type="term" value="C:cytosol"/>
    <property type="evidence" value="ECO:0007669"/>
    <property type="project" value="TreeGrafter"/>
</dbReference>
<dbReference type="OrthoDB" id="9926at2"/>
<keyword evidence="1" id="KW-0328">Glycosyltransferase</keyword>
<organism evidence="7 8">
    <name type="scientific">Paenibacillus oralis</name>
    <dbReference type="NCBI Taxonomy" id="2490856"/>
    <lineage>
        <taxon>Bacteria</taxon>
        <taxon>Bacillati</taxon>
        <taxon>Bacillota</taxon>
        <taxon>Bacilli</taxon>
        <taxon>Bacillales</taxon>
        <taxon>Paenibacillaceae</taxon>
        <taxon>Paenibacillus</taxon>
    </lineage>
</organism>
<keyword evidence="8" id="KW-1185">Reference proteome</keyword>
<evidence type="ECO:0000313" key="7">
    <source>
        <dbReference type="EMBL" id="RRJ67426.1"/>
    </source>
</evidence>
<protein>
    <recommendedName>
        <fullName evidence="6">Glycosyl transferase family 3 domain-containing protein</fullName>
    </recommendedName>
</protein>
<dbReference type="InterPro" id="IPR000312">
    <property type="entry name" value="Glycosyl_Trfase_fam3"/>
</dbReference>
<keyword evidence="2" id="KW-0808">Transferase</keyword>
<keyword evidence="3" id="KW-0028">Amino-acid biosynthesis</keyword>
<dbReference type="GO" id="GO:0004048">
    <property type="term" value="F:anthranilate phosphoribosyltransferase activity"/>
    <property type="evidence" value="ECO:0007669"/>
    <property type="project" value="InterPro"/>
</dbReference>